<reference evidence="2" key="1">
    <citation type="submission" date="2019-02" db="EMBL/GenBank/DDBJ databases">
        <authorList>
            <person name="Li S.-H."/>
        </authorList>
    </citation>
    <scope>NUCLEOTIDE SEQUENCE</scope>
    <source>
        <strain evidence="2">IMCC14734</strain>
    </source>
</reference>
<evidence type="ECO:0000313" key="2">
    <source>
        <dbReference type="EMBL" id="MCX2981696.1"/>
    </source>
</evidence>
<comment type="caution">
    <text evidence="2">The sequence shown here is derived from an EMBL/GenBank/DDBJ whole genome shotgun (WGS) entry which is preliminary data.</text>
</comment>
<keyword evidence="3" id="KW-1185">Reference proteome</keyword>
<proteinExistence type="predicted"/>
<evidence type="ECO:0000256" key="1">
    <source>
        <dbReference type="SAM" id="MobiDB-lite"/>
    </source>
</evidence>
<gene>
    <name evidence="2" type="ORF">EYC98_12575</name>
</gene>
<sequence>MNYQEMVANLTPDLVARFKTAVELGRWPDGRSVTPQQREDCMAAIIAYESLHVSAQERTGYIDKGAKARASRAAPETQPLKFEDEPSGEQQ</sequence>
<feature type="region of interest" description="Disordered" evidence="1">
    <location>
        <begin position="64"/>
        <end position="91"/>
    </location>
</feature>
<dbReference type="RefSeq" id="WP_279245692.1">
    <property type="nucleotide sequence ID" value="NZ_SHNN01000002.1"/>
</dbReference>
<name>A0ABT3THE1_9GAMM</name>
<dbReference type="Pfam" id="PF07023">
    <property type="entry name" value="DUF1315"/>
    <property type="match status" value="1"/>
</dbReference>
<dbReference type="Proteomes" id="UP001143362">
    <property type="component" value="Unassembled WGS sequence"/>
</dbReference>
<organism evidence="2 3">
    <name type="scientific">Candidatus Litorirhabdus singularis</name>
    <dbReference type="NCBI Taxonomy" id="2518993"/>
    <lineage>
        <taxon>Bacteria</taxon>
        <taxon>Pseudomonadati</taxon>
        <taxon>Pseudomonadota</taxon>
        <taxon>Gammaproteobacteria</taxon>
        <taxon>Cellvibrionales</taxon>
        <taxon>Halieaceae</taxon>
        <taxon>Candidatus Litorirhabdus</taxon>
    </lineage>
</organism>
<dbReference type="InterPro" id="IPR009749">
    <property type="entry name" value="DUF1315"/>
</dbReference>
<protein>
    <submittedName>
        <fullName evidence="2">DUF1315 family protein</fullName>
    </submittedName>
</protein>
<accession>A0ABT3THE1</accession>
<evidence type="ECO:0000313" key="3">
    <source>
        <dbReference type="Proteomes" id="UP001143362"/>
    </source>
</evidence>
<dbReference type="EMBL" id="SHNN01000002">
    <property type="protein sequence ID" value="MCX2981696.1"/>
    <property type="molecule type" value="Genomic_DNA"/>
</dbReference>